<protein>
    <recommendedName>
        <fullName evidence="2">Lnb N-terminal periplasmic domain-containing protein</fullName>
    </recommendedName>
</protein>
<dbReference type="EMBL" id="LIBB01000042">
    <property type="protein sequence ID" value="KRO72845.1"/>
    <property type="molecule type" value="Genomic_DNA"/>
</dbReference>
<feature type="transmembrane region" description="Helical" evidence="1">
    <location>
        <begin position="369"/>
        <end position="393"/>
    </location>
</feature>
<dbReference type="InterPro" id="IPR025178">
    <property type="entry name" value="Lnb_N"/>
</dbReference>
<feature type="transmembrane region" description="Helical" evidence="1">
    <location>
        <begin position="295"/>
        <end position="317"/>
    </location>
</feature>
<accession>A0A0R2SJ85</accession>
<evidence type="ECO:0000313" key="3">
    <source>
        <dbReference type="EMBL" id="KRO72845.1"/>
    </source>
</evidence>
<sequence>MALLAVLAAQSLLAAENGAHEDPSQLNIYLITVDVGDNVWDNFGHSALRIVDGLAGTDTIYNWGVFEVRDGPVAFAYDFFVDELEYRLATQGTRREIDNYRAQRRSVWQDEIRLTAAQKQRLLARLNWNRAPENLYYDYDYFFDNCTTRIRDYLNEALDGAFYASVAAQAGSTFRDQVRSHYASLQPISFSLDVIMNGNLDREMTGWESLFLPLNLRASLASMQVTEPLMGGLQPLFGERETLLSYEAPAAQRDFYGVASFYVLCLCIYLLLMLKRIRRSYFATHSQIGFRFAGFNFRLLGALSVLLFGLSGIYGVLMLGSWFFSGHEDLHHNANLLLFWPTDLIGAMIALRWFFLAQPWSLTHNSKPFMVYYFFAKLCAVIFYCGATFSGYFEQDTQQIALFITPCLFVVGLLSWIVGFDAAKRSDSIL</sequence>
<keyword evidence="1" id="KW-1133">Transmembrane helix</keyword>
<evidence type="ECO:0000256" key="1">
    <source>
        <dbReference type="SAM" id="Phobius"/>
    </source>
</evidence>
<organism evidence="3 4">
    <name type="scientific">OM182 bacterium BACL3 MAG-120507-bin80</name>
    <dbReference type="NCBI Taxonomy" id="1655577"/>
    <lineage>
        <taxon>Bacteria</taxon>
        <taxon>Pseudomonadati</taxon>
        <taxon>Pseudomonadota</taxon>
        <taxon>Gammaproteobacteria</taxon>
        <taxon>OMG group</taxon>
        <taxon>OM182 clade</taxon>
    </lineage>
</organism>
<keyword evidence="1" id="KW-0472">Membrane</keyword>
<comment type="caution">
    <text evidence="3">The sequence shown here is derived from an EMBL/GenBank/DDBJ whole genome shotgun (WGS) entry which is preliminary data.</text>
</comment>
<gene>
    <name evidence="3" type="ORF">ABR69_00250</name>
</gene>
<dbReference type="Proteomes" id="UP000051934">
    <property type="component" value="Unassembled WGS sequence"/>
</dbReference>
<name>A0A0R2SJ85_9GAMM</name>
<evidence type="ECO:0000313" key="4">
    <source>
        <dbReference type="Proteomes" id="UP000051934"/>
    </source>
</evidence>
<evidence type="ECO:0000259" key="2">
    <source>
        <dbReference type="Pfam" id="PF13387"/>
    </source>
</evidence>
<reference evidence="3 4" key="1">
    <citation type="submission" date="2015-10" db="EMBL/GenBank/DDBJ databases">
        <title>Metagenome-Assembled Genomes uncover a global brackish microbiome.</title>
        <authorList>
            <person name="Hugerth L.W."/>
            <person name="Larsson J."/>
            <person name="Alneberg J."/>
            <person name="Lindh M.V."/>
            <person name="Legrand C."/>
            <person name="Pinhassi J."/>
            <person name="Andersson A.F."/>
        </authorList>
    </citation>
    <scope>NUCLEOTIDE SEQUENCE [LARGE SCALE GENOMIC DNA]</scope>
    <source>
        <strain evidence="3">BACL4 MAG-120507-bin80</strain>
    </source>
</reference>
<proteinExistence type="predicted"/>
<keyword evidence="1" id="KW-0812">Transmembrane</keyword>
<feature type="transmembrane region" description="Helical" evidence="1">
    <location>
        <begin position="255"/>
        <end position="274"/>
    </location>
</feature>
<dbReference type="Pfam" id="PF13387">
    <property type="entry name" value="Lnb_N"/>
    <property type="match status" value="1"/>
</dbReference>
<feature type="transmembrane region" description="Helical" evidence="1">
    <location>
        <begin position="399"/>
        <end position="420"/>
    </location>
</feature>
<feature type="transmembrane region" description="Helical" evidence="1">
    <location>
        <begin position="337"/>
        <end position="357"/>
    </location>
</feature>
<feature type="domain" description="Lnb N-terminal periplasmic" evidence="2">
    <location>
        <begin position="22"/>
        <end position="161"/>
    </location>
</feature>
<dbReference type="AlphaFoldDB" id="A0A0R2SJ85"/>